<proteinExistence type="inferred from homology"/>
<dbReference type="Gene3D" id="3.30.200.20">
    <property type="entry name" value="Phosphorylase Kinase, domain 1"/>
    <property type="match status" value="1"/>
</dbReference>
<dbReference type="PANTHER" id="PTHR22603:SF94">
    <property type="entry name" value="ETHANOLAMINE KINASE 2"/>
    <property type="match status" value="1"/>
</dbReference>
<dbReference type="CTD" id="55224"/>
<dbReference type="RefSeq" id="XP_035136399.1">
    <property type="nucleotide sequence ID" value="XM_035280508.1"/>
</dbReference>
<reference evidence="7" key="3">
    <citation type="submission" date="2025-09" db="UniProtKB">
        <authorList>
            <consortium name="Ensembl"/>
        </authorList>
    </citation>
    <scope>IDENTIFICATION</scope>
</reference>
<dbReference type="Bgee" id="ENSCJAG00000016828">
    <property type="expression patterns" value="Expressed in liver and 6 other cell types or tissues"/>
</dbReference>
<dbReference type="CDD" id="cd05157">
    <property type="entry name" value="ETNK_euk"/>
    <property type="match status" value="1"/>
</dbReference>
<evidence type="ECO:0000256" key="5">
    <source>
        <dbReference type="ARBA" id="ARBA00038211"/>
    </source>
</evidence>
<evidence type="ECO:0000313" key="8">
    <source>
        <dbReference type="Proteomes" id="UP000008225"/>
    </source>
</evidence>
<dbReference type="GO" id="GO:0004305">
    <property type="term" value="F:ethanolamine kinase activity"/>
    <property type="evidence" value="ECO:0007669"/>
    <property type="project" value="UniProtKB-EC"/>
</dbReference>
<dbReference type="AlphaFoldDB" id="A0A5F4WL82"/>
<protein>
    <recommendedName>
        <fullName evidence="6">ethanolamine kinase</fullName>
        <ecNumber evidence="6">2.7.1.82</ecNumber>
    </recommendedName>
</protein>
<dbReference type="OrthoDB" id="10267235at2759"/>
<comment type="pathway">
    <text evidence="4">Phospholipid metabolism; phosphatidylethanolamine biosynthesis; phosphatidylethanolamine from ethanolamine: step 1/3.</text>
</comment>
<dbReference type="GeneID" id="100398441"/>
<keyword evidence="8" id="KW-1185">Reference proteome</keyword>
<dbReference type="GO" id="GO:0001890">
    <property type="term" value="P:placenta development"/>
    <property type="evidence" value="ECO:0007669"/>
    <property type="project" value="Ensembl"/>
</dbReference>
<gene>
    <name evidence="7" type="primary">ETNK2</name>
</gene>
<keyword evidence="1" id="KW-0444">Lipid biosynthesis</keyword>
<name>A0A5F4WL82_CALJA</name>
<evidence type="ECO:0000256" key="1">
    <source>
        <dbReference type="ARBA" id="ARBA00022516"/>
    </source>
</evidence>
<accession>A0A5F4WL82</accession>
<keyword evidence="2" id="KW-0594">Phospholipid biosynthesis</keyword>
<evidence type="ECO:0000256" key="2">
    <source>
        <dbReference type="ARBA" id="ARBA00023209"/>
    </source>
</evidence>
<dbReference type="GO" id="GO:0005737">
    <property type="term" value="C:cytoplasm"/>
    <property type="evidence" value="ECO:0007669"/>
    <property type="project" value="TreeGrafter"/>
</dbReference>
<dbReference type="STRING" id="9483.ENSCJAP00000078478"/>
<dbReference type="GO" id="GO:0035264">
    <property type="term" value="P:multicellular organism growth"/>
    <property type="evidence" value="ECO:0007669"/>
    <property type="project" value="Ensembl"/>
</dbReference>
<sequence length="511" mass="57155">MAVPPSAPQPRASFHLRRHTPCPQCSWGMEEKAAASAGGREPPGPQRAAAVAYFGISVDPDDILPGALRLIQELRPHWKPEQVRTKRFTDGITNKLVACYMEEDMQDCVLVRVYGERTELLVDRENEVRNFQLLRAHGCAPKLYCTFQNGLCYEYMQGVALGPEHIREPRLFRLIALEMAKIHTIHANGSLPKPTLWYKMHNYFTLVKNEINPSLSADVPKVEVLEQELAWLKEHLSQLESPVVFCHNDLLCKNIIYDSTKGHVRFIDYEYAGYNYQAFDIGNHFNEFAGVNEVDYCLYPARETQLQWLHYYLQAQRGMAVTPREVERLYVQVNKFALVRSDPIQPVLQGEASGVSLGDAKVTSHPILPHPSVWPNLFSRAQFCAPGSTPLAKVGEGTGGCPGRRLCPCHQPPVVATEDLILLSGGADRTHFWESLSPHQAWGESACSQGLDHNHPWETSFPDSGHAGTGAALHVSLPLPGLGKEARRAPFYLQCPEPPARLPLHAPRGRC</sequence>
<dbReference type="Pfam" id="PF01633">
    <property type="entry name" value="Choline_kinase"/>
    <property type="match status" value="1"/>
</dbReference>
<evidence type="ECO:0000256" key="6">
    <source>
        <dbReference type="ARBA" id="ARBA00038874"/>
    </source>
</evidence>
<organism evidence="7 8">
    <name type="scientific">Callithrix jacchus</name>
    <name type="common">White-tufted-ear marmoset</name>
    <name type="synonym">Simia Jacchus</name>
    <dbReference type="NCBI Taxonomy" id="9483"/>
    <lineage>
        <taxon>Eukaryota</taxon>
        <taxon>Metazoa</taxon>
        <taxon>Chordata</taxon>
        <taxon>Craniata</taxon>
        <taxon>Vertebrata</taxon>
        <taxon>Euteleostomi</taxon>
        <taxon>Mammalia</taxon>
        <taxon>Eutheria</taxon>
        <taxon>Euarchontoglires</taxon>
        <taxon>Primates</taxon>
        <taxon>Haplorrhini</taxon>
        <taxon>Platyrrhini</taxon>
        <taxon>Cebidae</taxon>
        <taxon>Callitrichinae</taxon>
        <taxon>Callithrix</taxon>
        <taxon>Callithrix</taxon>
    </lineage>
</organism>
<evidence type="ECO:0000313" key="7">
    <source>
        <dbReference type="Ensembl" id="ENSCJAP00000078478.2"/>
    </source>
</evidence>
<dbReference type="PANTHER" id="PTHR22603">
    <property type="entry name" value="CHOLINE/ETHANOALAMINE KINASE"/>
    <property type="match status" value="1"/>
</dbReference>
<dbReference type="GO" id="GO:0006646">
    <property type="term" value="P:phosphatidylethanolamine biosynthetic process"/>
    <property type="evidence" value="ECO:0007669"/>
    <property type="project" value="Ensembl"/>
</dbReference>
<dbReference type="GeneTree" id="ENSGT00950000182939"/>
<reference evidence="7" key="2">
    <citation type="submission" date="2025-08" db="UniProtKB">
        <authorList>
            <consortium name="Ensembl"/>
        </authorList>
    </citation>
    <scope>IDENTIFICATION</scope>
</reference>
<evidence type="ECO:0000256" key="3">
    <source>
        <dbReference type="ARBA" id="ARBA00023264"/>
    </source>
</evidence>
<keyword evidence="3" id="KW-1208">Phospholipid metabolism</keyword>
<dbReference type="GO" id="GO:0001701">
    <property type="term" value="P:in utero embryonic development"/>
    <property type="evidence" value="ECO:0007669"/>
    <property type="project" value="Ensembl"/>
</dbReference>
<dbReference type="EC" id="2.7.1.82" evidence="6"/>
<dbReference type="SUPFAM" id="SSF56112">
    <property type="entry name" value="Protein kinase-like (PK-like)"/>
    <property type="match status" value="1"/>
</dbReference>
<dbReference type="GO" id="GO:0009791">
    <property type="term" value="P:post-embryonic development"/>
    <property type="evidence" value="ECO:0007669"/>
    <property type="project" value="Ensembl"/>
</dbReference>
<dbReference type="InterPro" id="IPR011009">
    <property type="entry name" value="Kinase-like_dom_sf"/>
</dbReference>
<reference evidence="7" key="1">
    <citation type="submission" date="2009-03" db="EMBL/GenBank/DDBJ databases">
        <authorList>
            <person name="Warren W."/>
            <person name="Ye L."/>
            <person name="Minx P."/>
            <person name="Worley K."/>
            <person name="Gibbs R."/>
            <person name="Wilson R.K."/>
        </authorList>
    </citation>
    <scope>NUCLEOTIDE SEQUENCE [LARGE SCALE GENOMIC DNA]</scope>
</reference>
<dbReference type="Ensembl" id="ENSCJAT00000112284.2">
    <property type="protein sequence ID" value="ENSCJAP00000078478.2"/>
    <property type="gene ID" value="ENSCJAG00000016828.5"/>
</dbReference>
<dbReference type="Proteomes" id="UP000008225">
    <property type="component" value="Chromosome 19"/>
</dbReference>
<dbReference type="FunCoup" id="A0A5F4WL82">
    <property type="interactions" value="612"/>
</dbReference>
<comment type="similarity">
    <text evidence="5">Belongs to the choline/ethanolamine kinase family.</text>
</comment>
<dbReference type="InParanoid" id="A0A5F4WL82"/>
<dbReference type="Gene3D" id="3.90.1200.10">
    <property type="match status" value="1"/>
</dbReference>
<keyword evidence="2" id="KW-0443">Lipid metabolism</keyword>
<evidence type="ECO:0000256" key="4">
    <source>
        <dbReference type="ARBA" id="ARBA00037883"/>
    </source>
</evidence>